<organism evidence="3 4">
    <name type="scientific">Rotaria magnacalcarata</name>
    <dbReference type="NCBI Taxonomy" id="392030"/>
    <lineage>
        <taxon>Eukaryota</taxon>
        <taxon>Metazoa</taxon>
        <taxon>Spiralia</taxon>
        <taxon>Gnathifera</taxon>
        <taxon>Rotifera</taxon>
        <taxon>Eurotatoria</taxon>
        <taxon>Bdelloidea</taxon>
        <taxon>Philodinida</taxon>
        <taxon>Philodinidae</taxon>
        <taxon>Rotaria</taxon>
    </lineage>
</organism>
<dbReference type="Pfam" id="PF01344">
    <property type="entry name" value="Kelch_1"/>
    <property type="match status" value="1"/>
</dbReference>
<accession>A0A816PCH7</accession>
<gene>
    <name evidence="3" type="ORF">XDN619_LOCUS7773</name>
</gene>
<dbReference type="PANTHER" id="PTHR45632">
    <property type="entry name" value="LD33804P"/>
    <property type="match status" value="1"/>
</dbReference>
<proteinExistence type="predicted"/>
<evidence type="ECO:0000313" key="4">
    <source>
        <dbReference type="Proteomes" id="UP000663887"/>
    </source>
</evidence>
<dbReference type="InterPro" id="IPR006652">
    <property type="entry name" value="Kelch_1"/>
</dbReference>
<keyword evidence="1" id="KW-0880">Kelch repeat</keyword>
<sequence length="438" mass="46364">MPERRDINLSIPHDFSSKSSSVSLMAVKSTTENFFSRWWFVAVVGLIVSATVIISIGIIVVIFVINSSRATMTSTNCFTSTSSQPSNTWYLVGNMSTPRYYHTSTLISQDGSVLITGGITASVGLASIERYIPSTGCFQSSGSMSSVRYYHTADSMSSLSSWIIIAGGYNGVTAVGTADIYDPATESIVTIYLASAIYAHRSAIVSESQLVLIGGVNTAVVTNTGQLFSIGHPSAFTFAINTMSVGLVWHTATPLQNTSDLVLITGGTDGVSYYATVSLYQGSSHAFISLAPGVSLSTARVYHTGTYVPYPINQVLIAGGSTNSITYLNTLALFDVETLQFVPITTTMLSPRGWHTSTILPNGKILIIGGFDGSTSISTCELIDPENNYASTQVASLKVARYIHTATILSTSGNGTVLVCGGYKTGIGALNSCEVYVV</sequence>
<dbReference type="Gene3D" id="2.120.10.80">
    <property type="entry name" value="Kelch-type beta propeller"/>
    <property type="match status" value="2"/>
</dbReference>
<comment type="caution">
    <text evidence="3">The sequence shown here is derived from an EMBL/GenBank/DDBJ whole genome shotgun (WGS) entry which is preliminary data.</text>
</comment>
<dbReference type="SUPFAM" id="SSF117281">
    <property type="entry name" value="Kelch motif"/>
    <property type="match status" value="1"/>
</dbReference>
<protein>
    <submittedName>
        <fullName evidence="3">Uncharacterized protein</fullName>
    </submittedName>
</protein>
<dbReference type="PANTHER" id="PTHR45632:SF17">
    <property type="entry name" value="KELCH-LIKE PROTEIN 31"/>
    <property type="match status" value="1"/>
</dbReference>
<name>A0A816PCH7_9BILA</name>
<dbReference type="SMART" id="SM00612">
    <property type="entry name" value="Kelch"/>
    <property type="match status" value="4"/>
</dbReference>
<evidence type="ECO:0000256" key="2">
    <source>
        <dbReference type="SAM" id="Phobius"/>
    </source>
</evidence>
<keyword evidence="2" id="KW-0472">Membrane</keyword>
<dbReference type="Proteomes" id="UP000663887">
    <property type="component" value="Unassembled WGS sequence"/>
</dbReference>
<keyword evidence="2" id="KW-1133">Transmembrane helix</keyword>
<evidence type="ECO:0000313" key="3">
    <source>
        <dbReference type="EMBL" id="CAF2046821.1"/>
    </source>
</evidence>
<evidence type="ECO:0000256" key="1">
    <source>
        <dbReference type="ARBA" id="ARBA00022441"/>
    </source>
</evidence>
<feature type="transmembrane region" description="Helical" evidence="2">
    <location>
        <begin position="38"/>
        <end position="65"/>
    </location>
</feature>
<dbReference type="EMBL" id="CAJNRG010002369">
    <property type="protein sequence ID" value="CAF2046821.1"/>
    <property type="molecule type" value="Genomic_DNA"/>
</dbReference>
<keyword evidence="2" id="KW-0812">Transmembrane</keyword>
<dbReference type="SUPFAM" id="SSF50965">
    <property type="entry name" value="Galactose oxidase, central domain"/>
    <property type="match status" value="1"/>
</dbReference>
<dbReference type="InterPro" id="IPR015915">
    <property type="entry name" value="Kelch-typ_b-propeller"/>
</dbReference>
<dbReference type="InterPro" id="IPR011043">
    <property type="entry name" value="Gal_Oxase/kelch_b-propeller"/>
</dbReference>
<dbReference type="AlphaFoldDB" id="A0A816PCH7"/>
<reference evidence="3" key="1">
    <citation type="submission" date="2021-02" db="EMBL/GenBank/DDBJ databases">
        <authorList>
            <person name="Nowell W R."/>
        </authorList>
    </citation>
    <scope>NUCLEOTIDE SEQUENCE</scope>
</reference>